<dbReference type="Pfam" id="PF17102">
    <property type="entry name" value="Stealth_CR3"/>
    <property type="match status" value="1"/>
</dbReference>
<dbReference type="EMBL" id="MLAK01000510">
    <property type="protein sequence ID" value="OHT13513.1"/>
    <property type="molecule type" value="Genomic_DNA"/>
</dbReference>
<feature type="domain" description="Stealth protein CR2 conserved region 2" evidence="4">
    <location>
        <begin position="110"/>
        <end position="172"/>
    </location>
</feature>
<name>A0A1J4KQD4_9EUKA</name>
<dbReference type="RefSeq" id="XP_068366649.1">
    <property type="nucleotide sequence ID" value="XM_068498876.1"/>
</dbReference>
<protein>
    <recommendedName>
        <fullName evidence="9">Stealth protein CR2 conserved region 2 domain-containing protein</fullName>
    </recommendedName>
</protein>
<dbReference type="GO" id="GO:0016256">
    <property type="term" value="P:N-glycan processing to lysosome"/>
    <property type="evidence" value="ECO:0007669"/>
    <property type="project" value="TreeGrafter"/>
</dbReference>
<evidence type="ECO:0000259" key="5">
    <source>
        <dbReference type="Pfam" id="PF17101"/>
    </source>
</evidence>
<evidence type="ECO:0000313" key="7">
    <source>
        <dbReference type="EMBL" id="OHT13513.1"/>
    </source>
</evidence>
<comment type="caution">
    <text evidence="7">The sequence shown here is derived from an EMBL/GenBank/DDBJ whole genome shotgun (WGS) entry which is preliminary data.</text>
</comment>
<feature type="domain" description="Stealth protein CR2 conserved region 2" evidence="4">
    <location>
        <begin position="194"/>
        <end position="245"/>
    </location>
</feature>
<dbReference type="Pfam" id="PF17101">
    <property type="entry name" value="Stealth_CR1"/>
    <property type="match status" value="1"/>
</dbReference>
<dbReference type="PANTHER" id="PTHR24045">
    <property type="match status" value="1"/>
</dbReference>
<keyword evidence="8" id="KW-1185">Reference proteome</keyword>
<evidence type="ECO:0000313" key="8">
    <source>
        <dbReference type="Proteomes" id="UP000179807"/>
    </source>
</evidence>
<gene>
    <name evidence="7" type="ORF">TRFO_16267</name>
</gene>
<dbReference type="OrthoDB" id="263283at2759"/>
<dbReference type="GO" id="GO:0003976">
    <property type="term" value="F:UDP-N-acetylglucosamine-lysosomal-enzyme N-acetylglucosaminephosphotransferase activity"/>
    <property type="evidence" value="ECO:0007669"/>
    <property type="project" value="TreeGrafter"/>
</dbReference>
<comment type="similarity">
    <text evidence="1">Belongs to the stealth family.</text>
</comment>
<feature type="compositionally biased region" description="Basic residues" evidence="3">
    <location>
        <begin position="434"/>
        <end position="447"/>
    </location>
</feature>
<accession>A0A1J4KQD4</accession>
<feature type="domain" description="Stealth protein CR1 conserved region 1" evidence="5">
    <location>
        <begin position="72"/>
        <end position="97"/>
    </location>
</feature>
<dbReference type="InterPro" id="IPR021520">
    <property type="entry name" value="Stealth_CR2"/>
</dbReference>
<dbReference type="PANTHER" id="PTHR24045:SF0">
    <property type="entry name" value="N-ACETYLGLUCOSAMINE-1-PHOSPHOTRANSFERASE SUBUNITS ALPHA_BETA"/>
    <property type="match status" value="1"/>
</dbReference>
<feature type="region of interest" description="Disordered" evidence="3">
    <location>
        <begin position="424"/>
        <end position="447"/>
    </location>
</feature>
<sequence length="447" mass="52298">MKSRKSFLSKIHFFRAVWCTLLFLLVAFIAYKKIATQPTMNFHLDSFESVFFGNHIKFNENAHGTSPNDQIKVDLVYTWVDGLDENFIKLFDEYLSENQIPIDKNGYSIRYEDIEELRYSLRTAEKFLKFINKIFIITIDGKPPIWLNTMNPRIIMVSHEQIFRHNNLAVSNHKNDEKDQKINNETFSQVFNILNSVKLPTFNSNAIELGLVNIPGLSEHFIYFNDDCFVGRKLEIGDFFDKDGNPIMSAEYFDFNYPDIFYRSEQKKTRIRRVRNSALFLSTVYGTAITIKNKYKRIKNEKSAHVAIPLTKSILIKAILDFPEKVSETLQHRYRDIDDLQLSTFLHQVALINNMATSIMSDNHRSTFVFIDNDHPYQVGLNSILLNKPMLFCINVDIQEANIHVKKFLEAFVSDISQFENPNYPPQFEEKKVSPHTRKKAHVHRKL</sequence>
<evidence type="ECO:0008006" key="9">
    <source>
        <dbReference type="Google" id="ProtNLM"/>
    </source>
</evidence>
<dbReference type="Proteomes" id="UP000179807">
    <property type="component" value="Unassembled WGS sequence"/>
</dbReference>
<dbReference type="Pfam" id="PF11380">
    <property type="entry name" value="Stealth_CR2"/>
    <property type="match status" value="2"/>
</dbReference>
<evidence type="ECO:0000259" key="6">
    <source>
        <dbReference type="Pfam" id="PF17102"/>
    </source>
</evidence>
<evidence type="ECO:0000256" key="1">
    <source>
        <dbReference type="ARBA" id="ARBA00007583"/>
    </source>
</evidence>
<dbReference type="GO" id="GO:0046835">
    <property type="term" value="P:carbohydrate phosphorylation"/>
    <property type="evidence" value="ECO:0007669"/>
    <property type="project" value="TreeGrafter"/>
</dbReference>
<dbReference type="GeneID" id="94833580"/>
<feature type="domain" description="Stealth protein CR3 conserved region 3" evidence="6">
    <location>
        <begin position="304"/>
        <end position="347"/>
    </location>
</feature>
<proteinExistence type="inferred from homology"/>
<organism evidence="7 8">
    <name type="scientific">Tritrichomonas foetus</name>
    <dbReference type="NCBI Taxonomy" id="1144522"/>
    <lineage>
        <taxon>Eukaryota</taxon>
        <taxon>Metamonada</taxon>
        <taxon>Parabasalia</taxon>
        <taxon>Tritrichomonadida</taxon>
        <taxon>Tritrichomonadidae</taxon>
        <taxon>Tritrichomonas</taxon>
    </lineage>
</organism>
<dbReference type="AlphaFoldDB" id="A0A1J4KQD4"/>
<reference evidence="7" key="1">
    <citation type="submission" date="2016-10" db="EMBL/GenBank/DDBJ databases">
        <authorList>
            <person name="Benchimol M."/>
            <person name="Almeida L.G."/>
            <person name="Vasconcelos A.T."/>
            <person name="Perreira-Neves A."/>
            <person name="Rosa I.A."/>
            <person name="Tasca T."/>
            <person name="Bogo M.R."/>
            <person name="de Souza W."/>
        </authorList>
    </citation>
    <scope>NUCLEOTIDE SEQUENCE [LARGE SCALE GENOMIC DNA]</scope>
    <source>
        <strain evidence="7">K</strain>
    </source>
</reference>
<evidence type="ECO:0000259" key="4">
    <source>
        <dbReference type="Pfam" id="PF11380"/>
    </source>
</evidence>
<evidence type="ECO:0000256" key="3">
    <source>
        <dbReference type="SAM" id="MobiDB-lite"/>
    </source>
</evidence>
<evidence type="ECO:0000256" key="2">
    <source>
        <dbReference type="ARBA" id="ARBA00022679"/>
    </source>
</evidence>
<dbReference type="InterPro" id="IPR047141">
    <property type="entry name" value="Stealth"/>
</dbReference>
<dbReference type="VEuPathDB" id="TrichDB:TRFO_16267"/>
<dbReference type="InterPro" id="IPR031358">
    <property type="entry name" value="Stealth_CR1"/>
</dbReference>
<dbReference type="InterPro" id="IPR031357">
    <property type="entry name" value="Stealth_CR3"/>
</dbReference>
<dbReference type="GO" id="GO:0005794">
    <property type="term" value="C:Golgi apparatus"/>
    <property type="evidence" value="ECO:0007669"/>
    <property type="project" value="TreeGrafter"/>
</dbReference>
<keyword evidence="2" id="KW-0808">Transferase</keyword>